<feature type="region of interest" description="Disordered" evidence="1">
    <location>
        <begin position="103"/>
        <end position="134"/>
    </location>
</feature>
<proteinExistence type="predicted"/>
<evidence type="ECO:0000313" key="2">
    <source>
        <dbReference type="EMBL" id="KAF2220307.1"/>
    </source>
</evidence>
<dbReference type="Proteomes" id="UP000799538">
    <property type="component" value="Unassembled WGS sequence"/>
</dbReference>
<evidence type="ECO:0000256" key="1">
    <source>
        <dbReference type="SAM" id="MobiDB-lite"/>
    </source>
</evidence>
<sequence>MEAMAFKIASINENHQRQLVAPPQQTPMCSCNVLDLVTHRNVPLHLSFSQWYRTPARRLPMDQFATECWDPQHSGRRRFNLSRAVPNLLLPSMRRASRLFACSRSEPRPPSSSTPGASRHVHLLPNPGEHHIGRARCPKQVDHSIGSVPYKHKSLAVS</sequence>
<accession>A0A6A6G3N1</accession>
<evidence type="ECO:0000313" key="3">
    <source>
        <dbReference type="Proteomes" id="UP000799538"/>
    </source>
</evidence>
<gene>
    <name evidence="2" type="ORF">BDZ85DRAFT_34266</name>
</gene>
<dbReference type="AlphaFoldDB" id="A0A6A6G3N1"/>
<organism evidence="2 3">
    <name type="scientific">Elsinoe ampelina</name>
    <dbReference type="NCBI Taxonomy" id="302913"/>
    <lineage>
        <taxon>Eukaryota</taxon>
        <taxon>Fungi</taxon>
        <taxon>Dikarya</taxon>
        <taxon>Ascomycota</taxon>
        <taxon>Pezizomycotina</taxon>
        <taxon>Dothideomycetes</taxon>
        <taxon>Dothideomycetidae</taxon>
        <taxon>Myriangiales</taxon>
        <taxon>Elsinoaceae</taxon>
        <taxon>Elsinoe</taxon>
    </lineage>
</organism>
<name>A0A6A6G3N1_9PEZI</name>
<keyword evidence="3" id="KW-1185">Reference proteome</keyword>
<reference evidence="3" key="1">
    <citation type="journal article" date="2020" name="Stud. Mycol.">
        <title>101 Dothideomycetes genomes: A test case for predicting lifestyles and emergence of pathogens.</title>
        <authorList>
            <person name="Haridas S."/>
            <person name="Albert R."/>
            <person name="Binder M."/>
            <person name="Bloem J."/>
            <person name="LaButti K."/>
            <person name="Salamov A."/>
            <person name="Andreopoulos B."/>
            <person name="Baker S."/>
            <person name="Barry K."/>
            <person name="Bills G."/>
            <person name="Bluhm B."/>
            <person name="Cannon C."/>
            <person name="Castanera R."/>
            <person name="Culley D."/>
            <person name="Daum C."/>
            <person name="Ezra D."/>
            <person name="Gonzalez J."/>
            <person name="Henrissat B."/>
            <person name="Kuo A."/>
            <person name="Liang C."/>
            <person name="Lipzen A."/>
            <person name="Lutzoni F."/>
            <person name="Magnuson J."/>
            <person name="Mondo S."/>
            <person name="Nolan M."/>
            <person name="Ohm R."/>
            <person name="Pangilinan J."/>
            <person name="Park H.-J."/>
            <person name="Ramirez L."/>
            <person name="Alfaro M."/>
            <person name="Sun H."/>
            <person name="Tritt A."/>
            <person name="Yoshinaga Y."/>
            <person name="Zwiers L.-H."/>
            <person name="Turgeon B."/>
            <person name="Goodwin S."/>
            <person name="Spatafora J."/>
            <person name="Crous P."/>
            <person name="Grigoriev I."/>
        </authorList>
    </citation>
    <scope>NUCLEOTIDE SEQUENCE [LARGE SCALE GENOMIC DNA]</scope>
    <source>
        <strain evidence="3">CECT 20119</strain>
    </source>
</reference>
<dbReference type="EMBL" id="ML992513">
    <property type="protein sequence ID" value="KAF2220307.1"/>
    <property type="molecule type" value="Genomic_DNA"/>
</dbReference>
<protein>
    <submittedName>
        <fullName evidence="2">Uncharacterized protein</fullName>
    </submittedName>
</protein>